<evidence type="ECO:0000256" key="1">
    <source>
        <dbReference type="ARBA" id="ARBA00010688"/>
    </source>
</evidence>
<evidence type="ECO:0000256" key="4">
    <source>
        <dbReference type="ARBA" id="ARBA00022777"/>
    </source>
</evidence>
<evidence type="ECO:0000256" key="2">
    <source>
        <dbReference type="ARBA" id="ARBA00022679"/>
    </source>
</evidence>
<dbReference type="EMBL" id="KI392312">
    <property type="protein sequence ID" value="ERN17543.1"/>
    <property type="molecule type" value="Genomic_DNA"/>
</dbReference>
<evidence type="ECO:0000256" key="3">
    <source>
        <dbReference type="ARBA" id="ARBA00022723"/>
    </source>
</evidence>
<evidence type="ECO:0000259" key="5">
    <source>
        <dbReference type="Pfam" id="PF00294"/>
    </source>
</evidence>
<dbReference type="SUPFAM" id="SSF53613">
    <property type="entry name" value="Ribokinase-like"/>
    <property type="match status" value="1"/>
</dbReference>
<dbReference type="InterPro" id="IPR029056">
    <property type="entry name" value="Ribokinase-like"/>
</dbReference>
<dbReference type="PRINTS" id="PR00990">
    <property type="entry name" value="RIBOKINASE"/>
</dbReference>
<name>U5DAY3_AMBTC</name>
<accession>U5DAY3</accession>
<feature type="domain" description="Carbohydrate kinase PfkB" evidence="5">
    <location>
        <begin position="351"/>
        <end position="403"/>
    </location>
</feature>
<dbReference type="PROSITE" id="PS00583">
    <property type="entry name" value="PFKB_KINASES_1"/>
    <property type="match status" value="1"/>
</dbReference>
<dbReference type="GO" id="GO:0046131">
    <property type="term" value="P:pyrimidine ribonucleoside metabolic process"/>
    <property type="evidence" value="ECO:0007669"/>
    <property type="project" value="EnsemblPlants"/>
</dbReference>
<dbReference type="InterPro" id="IPR002139">
    <property type="entry name" value="Ribo/fructo_kinase"/>
</dbReference>
<comment type="similarity">
    <text evidence="1">Belongs to the carbohydrate kinase PfkB family.</text>
</comment>
<evidence type="ECO:0000313" key="6">
    <source>
        <dbReference type="EMBL" id="ERN17543.1"/>
    </source>
</evidence>
<protein>
    <recommendedName>
        <fullName evidence="5">Carbohydrate kinase PfkB domain-containing protein</fullName>
    </recommendedName>
</protein>
<dbReference type="HOGENOM" id="CLU_038991_0_0_1"/>
<gene>
    <name evidence="6" type="ORF">AMTR_s00059p00112290</name>
</gene>
<evidence type="ECO:0000313" key="7">
    <source>
        <dbReference type="Proteomes" id="UP000017836"/>
    </source>
</evidence>
<dbReference type="Gene3D" id="3.40.1190.20">
    <property type="match status" value="1"/>
</dbReference>
<sequence length="431" mass="45777">METAIQRRLRCISEHLKPPNTLLNPLRIRCSSDVENPVDGVHGACPVVIGGMVLDIHAKPSVSVNPGTTTPGQIRYVRGGVARNVAECMSKLGSRPFIISVVGNDMAGDSMLEHWKSLGLSIEGIRRCSDIVTPIVSNIFDLGGELSAAVADVEAVEKSLTPDWIWKFKHKISSAPVLMVDGNLGPLALEAACQVAADSRTPVWFEPVSVAKSVRIGSIIKHVAYTSPNEDELIAMANALCSDPGSSPIQGMSKKGSHKSIDSMVCMLKPAIAWLLERGVDMVIVTLGSNGVLLCSREAPDFSRVTAHNARFSSFERELYDLVISNLVSNRQFGNIKSVKSNHRSGVPYLFHFPALPASVVSLTGAGDCLVGGCLSSLCMGLNITSSIAIGIAVAKAAVESQYNIPPGFSICTVADDANRVFCAVKAVEAG</sequence>
<dbReference type="InterPro" id="IPR011611">
    <property type="entry name" value="PfkB_dom"/>
</dbReference>
<dbReference type="InterPro" id="IPR002173">
    <property type="entry name" value="Carboh/pur_kinase_PfkB_CS"/>
</dbReference>
<dbReference type="Gramene" id="ERN17543">
    <property type="protein sequence ID" value="ERN17543"/>
    <property type="gene ID" value="AMTR_s00059p00112290"/>
</dbReference>
<keyword evidence="7" id="KW-1185">Reference proteome</keyword>
<organism evidence="6 7">
    <name type="scientific">Amborella trichopoda</name>
    <dbReference type="NCBI Taxonomy" id="13333"/>
    <lineage>
        <taxon>Eukaryota</taxon>
        <taxon>Viridiplantae</taxon>
        <taxon>Streptophyta</taxon>
        <taxon>Embryophyta</taxon>
        <taxon>Tracheophyta</taxon>
        <taxon>Spermatophyta</taxon>
        <taxon>Magnoliopsida</taxon>
        <taxon>Amborellales</taxon>
        <taxon>Amborellaceae</taxon>
        <taxon>Amborella</taxon>
    </lineage>
</organism>
<keyword evidence="4" id="KW-0418">Kinase</keyword>
<keyword evidence="2" id="KW-0808">Transferase</keyword>
<dbReference type="OMA" id="GHIMNLM"/>
<dbReference type="GO" id="GO:0050225">
    <property type="term" value="F:pseudouridine kinase activity"/>
    <property type="evidence" value="ECO:0007669"/>
    <property type="project" value="EnsemblPlants"/>
</dbReference>
<dbReference type="Pfam" id="PF00294">
    <property type="entry name" value="PfkB"/>
    <property type="match status" value="2"/>
</dbReference>
<proteinExistence type="inferred from homology"/>
<dbReference type="STRING" id="13333.U5DAY3"/>
<keyword evidence="3" id="KW-0479">Metal-binding</keyword>
<dbReference type="Proteomes" id="UP000017836">
    <property type="component" value="Unassembled WGS sequence"/>
</dbReference>
<dbReference type="AlphaFoldDB" id="U5DAY3"/>
<reference evidence="7" key="1">
    <citation type="journal article" date="2013" name="Science">
        <title>The Amborella genome and the evolution of flowering plants.</title>
        <authorList>
            <consortium name="Amborella Genome Project"/>
        </authorList>
    </citation>
    <scope>NUCLEOTIDE SEQUENCE [LARGE SCALE GENOMIC DNA]</scope>
</reference>
<dbReference type="PANTHER" id="PTHR42909">
    <property type="entry name" value="ZGC:136858"/>
    <property type="match status" value="1"/>
</dbReference>
<dbReference type="PANTHER" id="PTHR42909:SF1">
    <property type="entry name" value="CARBOHYDRATE KINASE PFKB DOMAIN-CONTAINING PROTEIN"/>
    <property type="match status" value="1"/>
</dbReference>
<dbReference type="GO" id="GO:0046872">
    <property type="term" value="F:metal ion binding"/>
    <property type="evidence" value="ECO:0007669"/>
    <property type="project" value="UniProtKB-KW"/>
</dbReference>
<dbReference type="GO" id="GO:0005777">
    <property type="term" value="C:peroxisome"/>
    <property type="evidence" value="ECO:0007669"/>
    <property type="project" value="EnsemblPlants"/>
</dbReference>
<dbReference type="eggNOG" id="KOG3009">
    <property type="taxonomic scope" value="Eukaryota"/>
</dbReference>
<dbReference type="CDD" id="cd01941">
    <property type="entry name" value="YeiC_kinase_like"/>
    <property type="match status" value="1"/>
</dbReference>
<feature type="domain" description="Carbohydrate kinase PfkB" evidence="5">
    <location>
        <begin position="47"/>
        <end position="298"/>
    </location>
</feature>